<dbReference type="InterPro" id="IPR050557">
    <property type="entry name" value="RTX_toxin/Mannuronan_C5-epim"/>
</dbReference>
<dbReference type="SUPFAM" id="SSF51120">
    <property type="entry name" value="beta-Roll"/>
    <property type="match status" value="2"/>
</dbReference>
<dbReference type="Pfam" id="PF00353">
    <property type="entry name" value="HemolysinCabind"/>
    <property type="match status" value="5"/>
</dbReference>
<sequence>ADTADLGDGDNWVIGDSGEIVRTDAVDVSLTTTSPQIGGDDVIDTGTGNDVIIGGARSDTVHAGDGQDVLLGDAGAYTRSASADGGTVASEQLTFGGNDRLFGGGGNDLIIGALGDDYIDVGNGDDVALGDDGILTFTNQTDLKTLELTNLELGGKDTVTALDETGENLLIGQAGDDLLIGGLSDDIMIGDLVTMSLYDYGNPYNARSAVDRVTGMTSIRPDIHGDDIMEGRSGNDTLIGGFGADTLRGGDGADILIGDTIIYSRIYALTTAAQVKGTMKLETNFAFTTGGYDRLYGDDGADIMIGSLGSDIFYGDTASDVLFSDSYAGLFRRIWTDDGSVSKTDHWYLIQSNFPGTNPVDLVSTAQQGDAIGAPLWHLEDEKLSSLDLQSPPVDHQPQFDAAPNHEVPLVDRLLSIVSSDSFVQTVAQLVAMHVDEDILRTSIINAIKQELGSGNMETLAAEQLILLMTDLLVDRVLCETPACVSKPEGGAAADLFTELPMAAQ</sequence>
<comment type="caution">
    <text evidence="3">The sequence shown here is derived from an EMBL/GenBank/DDBJ whole genome shotgun (WGS) entry which is preliminary data.</text>
</comment>
<dbReference type="PROSITE" id="PS00330">
    <property type="entry name" value="HEMOLYSIN_CALCIUM"/>
    <property type="match status" value="1"/>
</dbReference>
<feature type="non-terminal residue" evidence="3">
    <location>
        <position position="1"/>
    </location>
</feature>
<accession>A0ABS4E674</accession>
<dbReference type="InterPro" id="IPR001343">
    <property type="entry name" value="Hemolysn_Ca-bd"/>
</dbReference>
<evidence type="ECO:0000313" key="4">
    <source>
        <dbReference type="Proteomes" id="UP000759443"/>
    </source>
</evidence>
<evidence type="ECO:0000256" key="1">
    <source>
        <dbReference type="ARBA" id="ARBA00004613"/>
    </source>
</evidence>
<keyword evidence="4" id="KW-1185">Reference proteome</keyword>
<dbReference type="RefSeq" id="WP_280923405.1">
    <property type="nucleotide sequence ID" value="NZ_JAGGJU010000018.1"/>
</dbReference>
<dbReference type="InterPro" id="IPR011049">
    <property type="entry name" value="Serralysin-like_metalloprot_C"/>
</dbReference>
<protein>
    <submittedName>
        <fullName evidence="3">Ca2+-binding RTX toxin-like protein</fullName>
    </submittedName>
</protein>
<reference evidence="3 4" key="1">
    <citation type="submission" date="2021-03" db="EMBL/GenBank/DDBJ databases">
        <title>Genomic Encyclopedia of Type Strains, Phase IV (KMG-IV): sequencing the most valuable type-strain genomes for metagenomic binning, comparative biology and taxonomic classification.</title>
        <authorList>
            <person name="Goeker M."/>
        </authorList>
    </citation>
    <scope>NUCLEOTIDE SEQUENCE [LARGE SCALE GENOMIC DNA]</scope>
    <source>
        <strain evidence="3 4">DSM 21600</strain>
    </source>
</reference>
<dbReference type="Gene3D" id="2.150.10.10">
    <property type="entry name" value="Serralysin-like metalloprotease, C-terminal"/>
    <property type="match status" value="3"/>
</dbReference>
<comment type="subcellular location">
    <subcellularLocation>
        <location evidence="1">Secreted</location>
    </subcellularLocation>
</comment>
<dbReference type="EMBL" id="JAGGJU010000018">
    <property type="protein sequence ID" value="MBP1853399.1"/>
    <property type="molecule type" value="Genomic_DNA"/>
</dbReference>
<dbReference type="PRINTS" id="PR00313">
    <property type="entry name" value="CABNDNGRPT"/>
</dbReference>
<gene>
    <name evidence="3" type="ORF">J2Z17_004860</name>
</gene>
<organism evidence="3 4">
    <name type="scientific">Rhizobium halophytocola</name>
    <dbReference type="NCBI Taxonomy" id="735519"/>
    <lineage>
        <taxon>Bacteria</taxon>
        <taxon>Pseudomonadati</taxon>
        <taxon>Pseudomonadota</taxon>
        <taxon>Alphaproteobacteria</taxon>
        <taxon>Hyphomicrobiales</taxon>
        <taxon>Rhizobiaceae</taxon>
        <taxon>Rhizobium/Agrobacterium group</taxon>
        <taxon>Rhizobium</taxon>
    </lineage>
</organism>
<evidence type="ECO:0000256" key="2">
    <source>
        <dbReference type="ARBA" id="ARBA00022525"/>
    </source>
</evidence>
<dbReference type="PANTHER" id="PTHR38340">
    <property type="entry name" value="S-LAYER PROTEIN"/>
    <property type="match status" value="1"/>
</dbReference>
<evidence type="ECO:0000313" key="3">
    <source>
        <dbReference type="EMBL" id="MBP1853399.1"/>
    </source>
</evidence>
<proteinExistence type="predicted"/>
<dbReference type="InterPro" id="IPR018511">
    <property type="entry name" value="Hemolysin-typ_Ca-bd_CS"/>
</dbReference>
<keyword evidence="2" id="KW-0964">Secreted</keyword>
<dbReference type="PANTHER" id="PTHR38340:SF1">
    <property type="entry name" value="S-LAYER PROTEIN"/>
    <property type="match status" value="1"/>
</dbReference>
<name>A0ABS4E674_9HYPH</name>
<dbReference type="Proteomes" id="UP000759443">
    <property type="component" value="Unassembled WGS sequence"/>
</dbReference>